<dbReference type="Pfam" id="PF00338">
    <property type="entry name" value="Ribosomal_S10"/>
    <property type="match status" value="1"/>
</dbReference>
<dbReference type="HAMAP" id="MF_00508">
    <property type="entry name" value="Ribosomal_uS10"/>
    <property type="match status" value="1"/>
</dbReference>
<evidence type="ECO:0000313" key="9">
    <source>
        <dbReference type="EMBL" id="RFB00377.1"/>
    </source>
</evidence>
<dbReference type="InterPro" id="IPR018268">
    <property type="entry name" value="Ribosomal_uS10_CS"/>
</dbReference>
<dbReference type="OrthoDB" id="371736at2157"/>
<evidence type="ECO:0000313" key="11">
    <source>
        <dbReference type="Proteomes" id="UP000257123"/>
    </source>
</evidence>
<dbReference type="InterPro" id="IPR001848">
    <property type="entry name" value="Ribosomal_uS10"/>
</dbReference>
<dbReference type="AlphaFoldDB" id="A0A371QZQ2"/>
<dbReference type="RefSeq" id="WP_011008996.1">
    <property type="nucleotide sequence ID" value="NZ_DAIOPL010000010.1"/>
</dbReference>
<evidence type="ECO:0000256" key="5">
    <source>
        <dbReference type="HAMAP-Rule" id="MF_00508"/>
    </source>
</evidence>
<dbReference type="NCBIfam" id="TIGR01046">
    <property type="entry name" value="uS10_euk_arch"/>
    <property type="match status" value="1"/>
</dbReference>
<dbReference type="SMR" id="A0A371QZQ2"/>
<feature type="domain" description="Small ribosomal subunit protein uS10" evidence="6">
    <location>
        <begin position="10"/>
        <end position="104"/>
    </location>
</feature>
<dbReference type="GO" id="GO:0006412">
    <property type="term" value="P:translation"/>
    <property type="evidence" value="ECO:0007669"/>
    <property type="project" value="UniProtKB-UniRule"/>
</dbReference>
<dbReference type="OMA" id="VDIEIKM"/>
<keyword evidence="2 5" id="KW-0689">Ribosomal protein</keyword>
<dbReference type="EMBL" id="DUJP01000028">
    <property type="protein sequence ID" value="HII47372.1"/>
    <property type="molecule type" value="Genomic_DNA"/>
</dbReference>
<comment type="similarity">
    <text evidence="1 5">Belongs to the universal ribosomal protein uS10 family.</text>
</comment>
<keyword evidence="3 5" id="KW-0687">Ribonucleoprotein</keyword>
<evidence type="ECO:0000256" key="1">
    <source>
        <dbReference type="ARBA" id="ARBA00007102"/>
    </source>
</evidence>
<dbReference type="InterPro" id="IPR027486">
    <property type="entry name" value="Ribosomal_uS10_dom"/>
</dbReference>
<dbReference type="Proteomes" id="UP000651120">
    <property type="component" value="Unassembled WGS sequence"/>
</dbReference>
<dbReference type="EMBL" id="NMUE01000013">
    <property type="protein sequence ID" value="RFA96245.1"/>
    <property type="molecule type" value="Genomic_DNA"/>
</dbReference>
<comment type="caution">
    <text evidence="8">The sequence shown here is derived from an EMBL/GenBank/DDBJ whole genome shotgun (WGS) entry which is preliminary data.</text>
</comment>
<sequence length="106" mass="12284">MSLASRRKVRIRLYGTNPADVEQVAREIVDLAKKMGVQVRGPIPLPTRRLIVTVRRAPSGQGYHTFDHWEMRISKRLIDIEASERVLRRLMTIRVPDTVKIELQLI</sequence>
<organism evidence="8 11">
    <name type="scientific">Pyrobaculum aerophilum</name>
    <dbReference type="NCBI Taxonomy" id="13773"/>
    <lineage>
        <taxon>Archaea</taxon>
        <taxon>Thermoproteota</taxon>
        <taxon>Thermoprotei</taxon>
        <taxon>Thermoproteales</taxon>
        <taxon>Thermoproteaceae</taxon>
        <taxon>Pyrobaculum</taxon>
    </lineage>
</organism>
<reference evidence="7" key="2">
    <citation type="journal article" date="2020" name="bioRxiv">
        <title>A rank-normalized archaeal taxonomy based on genome phylogeny resolves widespread incomplete and uneven classifications.</title>
        <authorList>
            <person name="Rinke C."/>
            <person name="Chuvochina M."/>
            <person name="Mussig A.J."/>
            <person name="Chaumeil P.-A."/>
            <person name="Waite D.W."/>
            <person name="Whitman W.B."/>
            <person name="Parks D.H."/>
            <person name="Hugenholtz P."/>
        </authorList>
    </citation>
    <scope>NUCLEOTIDE SEQUENCE</scope>
    <source>
        <strain evidence="7">UBA8839</strain>
    </source>
</reference>
<comment type="function">
    <text evidence="5">Involved in the binding of tRNA to the ribosomes.</text>
</comment>
<dbReference type="FunFam" id="3.30.70.600:FF:000004">
    <property type="entry name" value="30S ribosomal protein S10"/>
    <property type="match status" value="1"/>
</dbReference>
<accession>A0A371QZQ2</accession>
<protein>
    <recommendedName>
        <fullName evidence="4 5">Small ribosomal subunit protein uS10</fullName>
    </recommendedName>
</protein>
<dbReference type="PRINTS" id="PR00971">
    <property type="entry name" value="RIBOSOMALS10"/>
</dbReference>
<name>A0A371QZQ2_9CREN</name>
<evidence type="ECO:0000313" key="7">
    <source>
        <dbReference type="EMBL" id="HII47372.1"/>
    </source>
</evidence>
<dbReference type="Proteomes" id="UP000256877">
    <property type="component" value="Unassembled WGS sequence"/>
</dbReference>
<gene>
    <name evidence="5" type="primary">rps10</name>
    <name evidence="8" type="ORF">CGL51_05420</name>
    <name evidence="9" type="ORF">CGL52_00510</name>
    <name evidence="7" type="ORF">HA333_08025</name>
</gene>
<dbReference type="Gene3D" id="3.30.70.600">
    <property type="entry name" value="Ribosomal protein S10 domain"/>
    <property type="match status" value="1"/>
</dbReference>
<evidence type="ECO:0000313" key="8">
    <source>
        <dbReference type="EMBL" id="RFA96245.1"/>
    </source>
</evidence>
<dbReference type="InterPro" id="IPR005729">
    <property type="entry name" value="Ribosomal_uS10_euk/arc"/>
</dbReference>
<dbReference type="GeneID" id="1463690"/>
<proteinExistence type="inferred from homology"/>
<dbReference type="InterPro" id="IPR036838">
    <property type="entry name" value="Ribosomal_uS10_dom_sf"/>
</dbReference>
<dbReference type="PROSITE" id="PS00361">
    <property type="entry name" value="RIBOSOMAL_S10"/>
    <property type="match status" value="1"/>
</dbReference>
<dbReference type="GO" id="GO:0003735">
    <property type="term" value="F:structural constituent of ribosome"/>
    <property type="evidence" value="ECO:0007669"/>
    <property type="project" value="UniProtKB-UniRule"/>
</dbReference>
<dbReference type="PANTHER" id="PTHR11700">
    <property type="entry name" value="30S RIBOSOMAL PROTEIN S10 FAMILY MEMBER"/>
    <property type="match status" value="1"/>
</dbReference>
<reference evidence="10 11" key="1">
    <citation type="submission" date="2017-07" db="EMBL/GenBank/DDBJ databases">
        <title>Draft genome sequence of aerobic hyperthermophilic archaea, Pyrobaculum aerophilum YKB31 and YKB32.</title>
        <authorList>
            <person name="Mochizuki T."/>
            <person name="Berliner A.J."/>
            <person name="Yoshida-Takashima Y."/>
            <person name="Takaki Y."/>
            <person name="Nunoura T."/>
            <person name="Takai K."/>
        </authorList>
    </citation>
    <scope>NUCLEOTIDE SEQUENCE [LARGE SCALE GENOMIC DNA]</scope>
    <source>
        <strain evidence="8 11">YKB31</strain>
        <strain evidence="9 10">YKB32</strain>
    </source>
</reference>
<evidence type="ECO:0000259" key="6">
    <source>
        <dbReference type="SMART" id="SM01403"/>
    </source>
</evidence>
<dbReference type="SUPFAM" id="SSF54999">
    <property type="entry name" value="Ribosomal protein S10"/>
    <property type="match status" value="1"/>
</dbReference>
<evidence type="ECO:0000256" key="2">
    <source>
        <dbReference type="ARBA" id="ARBA00022980"/>
    </source>
</evidence>
<dbReference type="GO" id="GO:0000049">
    <property type="term" value="F:tRNA binding"/>
    <property type="evidence" value="ECO:0007669"/>
    <property type="project" value="UniProtKB-UniRule"/>
</dbReference>
<evidence type="ECO:0000313" key="10">
    <source>
        <dbReference type="Proteomes" id="UP000256877"/>
    </source>
</evidence>
<comment type="subunit">
    <text evidence="5">Part of the 30S ribosomal subunit.</text>
</comment>
<evidence type="ECO:0000256" key="4">
    <source>
        <dbReference type="ARBA" id="ARBA00035162"/>
    </source>
</evidence>
<dbReference type="GO" id="GO:0015935">
    <property type="term" value="C:small ribosomal subunit"/>
    <property type="evidence" value="ECO:0007669"/>
    <property type="project" value="UniProtKB-UniRule"/>
</dbReference>
<dbReference type="SMART" id="SM01403">
    <property type="entry name" value="Ribosomal_S10"/>
    <property type="match status" value="1"/>
</dbReference>
<dbReference type="Proteomes" id="UP000257123">
    <property type="component" value="Unassembled WGS sequence"/>
</dbReference>
<evidence type="ECO:0000256" key="3">
    <source>
        <dbReference type="ARBA" id="ARBA00023274"/>
    </source>
</evidence>
<dbReference type="EMBL" id="NMUF01000001">
    <property type="protein sequence ID" value="RFB00377.1"/>
    <property type="molecule type" value="Genomic_DNA"/>
</dbReference>